<reference evidence="1 2" key="1">
    <citation type="submission" date="2021-05" db="EMBL/GenBank/DDBJ databases">
        <title>Genome Assembly of Synthetic Allotetraploid Brassica napus Reveals Homoeologous Exchanges between Subgenomes.</title>
        <authorList>
            <person name="Davis J.T."/>
        </authorList>
    </citation>
    <scope>NUCLEOTIDE SEQUENCE [LARGE SCALE GENOMIC DNA]</scope>
    <source>
        <strain evidence="2">cv. Da-Ae</strain>
        <tissue evidence="1">Seedling</tissue>
    </source>
</reference>
<evidence type="ECO:0008006" key="3">
    <source>
        <dbReference type="Google" id="ProtNLM"/>
    </source>
</evidence>
<proteinExistence type="predicted"/>
<dbReference type="InterPro" id="IPR012340">
    <property type="entry name" value="NA-bd_OB-fold"/>
</dbReference>
<organism evidence="1 2">
    <name type="scientific">Brassica napus</name>
    <name type="common">Rape</name>
    <dbReference type="NCBI Taxonomy" id="3708"/>
    <lineage>
        <taxon>Eukaryota</taxon>
        <taxon>Viridiplantae</taxon>
        <taxon>Streptophyta</taxon>
        <taxon>Embryophyta</taxon>
        <taxon>Tracheophyta</taxon>
        <taxon>Spermatophyta</taxon>
        <taxon>Magnoliopsida</taxon>
        <taxon>eudicotyledons</taxon>
        <taxon>Gunneridae</taxon>
        <taxon>Pentapetalae</taxon>
        <taxon>rosids</taxon>
        <taxon>malvids</taxon>
        <taxon>Brassicales</taxon>
        <taxon>Brassicaceae</taxon>
        <taxon>Brassiceae</taxon>
        <taxon>Brassica</taxon>
    </lineage>
</organism>
<evidence type="ECO:0000313" key="2">
    <source>
        <dbReference type="Proteomes" id="UP000824890"/>
    </source>
</evidence>
<keyword evidence="2" id="KW-1185">Reference proteome</keyword>
<dbReference type="EMBL" id="JAGKQM010000014">
    <property type="protein sequence ID" value="KAH0884987.1"/>
    <property type="molecule type" value="Genomic_DNA"/>
</dbReference>
<name>A0ABQ7ZXP3_BRANA</name>
<sequence length="130" mass="15024">ENITIPLPVSHTKKITHSVPQKTSTDVVGQIRIIQGSDIYNPKTNTKVTVGLLLNRSKMVRLTIWDKEATYFRELHHISSRKYQVVIITSISPRLYEGKLSLTTTPGSRFHFDNKIDIIQRFRKRNKLLP</sequence>
<comment type="caution">
    <text evidence="1">The sequence shown here is derived from an EMBL/GenBank/DDBJ whole genome shotgun (WGS) entry which is preliminary data.</text>
</comment>
<accession>A0ABQ7ZXP3</accession>
<dbReference type="Proteomes" id="UP000824890">
    <property type="component" value="Unassembled WGS sequence"/>
</dbReference>
<dbReference type="Gene3D" id="2.40.50.140">
    <property type="entry name" value="Nucleic acid-binding proteins"/>
    <property type="match status" value="1"/>
</dbReference>
<gene>
    <name evidence="1" type="ORF">HID58_061083</name>
</gene>
<dbReference type="SUPFAM" id="SSF50249">
    <property type="entry name" value="Nucleic acid-binding proteins"/>
    <property type="match status" value="1"/>
</dbReference>
<feature type="non-terminal residue" evidence="1">
    <location>
        <position position="1"/>
    </location>
</feature>
<evidence type="ECO:0000313" key="1">
    <source>
        <dbReference type="EMBL" id="KAH0884987.1"/>
    </source>
</evidence>
<protein>
    <recommendedName>
        <fullName evidence="3">Replication protein A OB domain-containing protein</fullName>
    </recommendedName>
</protein>